<comment type="subcellular location">
    <subcellularLocation>
        <location evidence="1">Cell membrane</location>
        <topology evidence="1">Multi-pass membrane protein</topology>
    </subcellularLocation>
</comment>
<evidence type="ECO:0000313" key="7">
    <source>
        <dbReference type="EMBL" id="HEU98018.1"/>
    </source>
</evidence>
<dbReference type="AlphaFoldDB" id="A0A7C2YTN3"/>
<proteinExistence type="predicted"/>
<keyword evidence="3 6" id="KW-0812">Transmembrane</keyword>
<evidence type="ECO:0000256" key="3">
    <source>
        <dbReference type="ARBA" id="ARBA00022692"/>
    </source>
</evidence>
<dbReference type="Pfam" id="PF02653">
    <property type="entry name" value="BPD_transp_2"/>
    <property type="match status" value="1"/>
</dbReference>
<feature type="transmembrane region" description="Helical" evidence="6">
    <location>
        <begin position="234"/>
        <end position="256"/>
    </location>
</feature>
<feature type="transmembrane region" description="Helical" evidence="6">
    <location>
        <begin position="141"/>
        <end position="159"/>
    </location>
</feature>
<feature type="transmembrane region" description="Helical" evidence="6">
    <location>
        <begin position="298"/>
        <end position="319"/>
    </location>
</feature>
<feature type="transmembrane region" description="Helical" evidence="6">
    <location>
        <begin position="194"/>
        <end position="213"/>
    </location>
</feature>
<accession>A0A7C2YTN3</accession>
<comment type="caution">
    <text evidence="7">The sequence shown here is derived from an EMBL/GenBank/DDBJ whole genome shotgun (WGS) entry which is preliminary data.</text>
</comment>
<name>A0A7C2YTN3_9CREN</name>
<feature type="transmembrane region" description="Helical" evidence="6">
    <location>
        <begin position="268"/>
        <end position="291"/>
    </location>
</feature>
<dbReference type="Proteomes" id="UP000885664">
    <property type="component" value="Unassembled WGS sequence"/>
</dbReference>
<gene>
    <name evidence="7" type="ORF">ENO36_04095</name>
</gene>
<sequence length="352" mass="37533">MSSIKLKDKYGDILMAFAEVTVATLIGLGISAILIKVGGYSPTSALYYLFKGAFGNLYGFYTTLSYSIPLMLTGLAFAVSVRAGLFNIGAEGQVYISALGAIMVASIALPSYLYLPAEFAVGVTFAIAWSLTAGILKVWKGVNEVVSTIMLNWIAYWVVEYSRSNIYYDPLSPDRTIRIPVSGRLPLLIPNTQLYSGIFISLAVVVIFYIIIWKTAIGYEIRAVGLNPNASKYGGIRISLVALEAFAISGLLAGLAGVMETIGRPPTYAIVTSLTNLVNLGFNGITVSLIGRNNPLGIIPASIFIGGLTAGATSMQIFAGVPLEMVQAVQGVIVIVLAIPGVIRLIKSKIRR</sequence>
<dbReference type="InterPro" id="IPR001851">
    <property type="entry name" value="ABC_transp_permease"/>
</dbReference>
<dbReference type="CDD" id="cd06580">
    <property type="entry name" value="TM_PBP1_transp_TpRbsC_like"/>
    <property type="match status" value="1"/>
</dbReference>
<dbReference type="GO" id="GO:0005886">
    <property type="term" value="C:plasma membrane"/>
    <property type="evidence" value="ECO:0007669"/>
    <property type="project" value="UniProtKB-SubCell"/>
</dbReference>
<dbReference type="PANTHER" id="PTHR47089:SF1">
    <property type="entry name" value="GUANOSINE ABC TRANSPORTER PERMEASE PROTEIN NUPP"/>
    <property type="match status" value="1"/>
</dbReference>
<evidence type="ECO:0000256" key="5">
    <source>
        <dbReference type="ARBA" id="ARBA00023136"/>
    </source>
</evidence>
<keyword evidence="2" id="KW-1003">Cell membrane</keyword>
<feature type="transmembrane region" description="Helical" evidence="6">
    <location>
        <begin position="119"/>
        <end position="136"/>
    </location>
</feature>
<keyword evidence="4 6" id="KW-1133">Transmembrane helix</keyword>
<dbReference type="PANTHER" id="PTHR47089">
    <property type="entry name" value="ABC TRANSPORTER, PERMEASE PROTEIN"/>
    <property type="match status" value="1"/>
</dbReference>
<keyword evidence="5 6" id="KW-0472">Membrane</keyword>
<protein>
    <submittedName>
        <fullName evidence="7">ABC transporter permease</fullName>
    </submittedName>
</protein>
<reference evidence="7" key="1">
    <citation type="journal article" date="2020" name="mSystems">
        <title>Genome- and Community-Level Interaction Insights into Carbon Utilization and Element Cycling Functions of Hydrothermarchaeota in Hydrothermal Sediment.</title>
        <authorList>
            <person name="Zhou Z."/>
            <person name="Liu Y."/>
            <person name="Xu W."/>
            <person name="Pan J."/>
            <person name="Luo Z.H."/>
            <person name="Li M."/>
        </authorList>
    </citation>
    <scope>NUCLEOTIDE SEQUENCE [LARGE SCALE GENOMIC DNA]</scope>
    <source>
        <strain evidence="7">SpSt-1259</strain>
    </source>
</reference>
<feature type="transmembrane region" description="Helical" evidence="6">
    <location>
        <begin position="325"/>
        <end position="346"/>
    </location>
</feature>
<evidence type="ECO:0000256" key="6">
    <source>
        <dbReference type="SAM" id="Phobius"/>
    </source>
</evidence>
<feature type="transmembrane region" description="Helical" evidence="6">
    <location>
        <begin position="58"/>
        <end position="81"/>
    </location>
</feature>
<dbReference type="EMBL" id="DSFE01000090">
    <property type="protein sequence ID" value="HEU98018.1"/>
    <property type="molecule type" value="Genomic_DNA"/>
</dbReference>
<feature type="transmembrane region" description="Helical" evidence="6">
    <location>
        <begin position="12"/>
        <end position="38"/>
    </location>
</feature>
<evidence type="ECO:0000256" key="2">
    <source>
        <dbReference type="ARBA" id="ARBA00022475"/>
    </source>
</evidence>
<dbReference type="GO" id="GO:0022857">
    <property type="term" value="F:transmembrane transporter activity"/>
    <property type="evidence" value="ECO:0007669"/>
    <property type="project" value="InterPro"/>
</dbReference>
<evidence type="ECO:0000256" key="1">
    <source>
        <dbReference type="ARBA" id="ARBA00004651"/>
    </source>
</evidence>
<evidence type="ECO:0000256" key="4">
    <source>
        <dbReference type="ARBA" id="ARBA00022989"/>
    </source>
</evidence>
<feature type="transmembrane region" description="Helical" evidence="6">
    <location>
        <begin position="93"/>
        <end position="113"/>
    </location>
</feature>
<organism evidence="7">
    <name type="scientific">Fervidicoccus fontis</name>
    <dbReference type="NCBI Taxonomy" id="683846"/>
    <lineage>
        <taxon>Archaea</taxon>
        <taxon>Thermoproteota</taxon>
        <taxon>Thermoprotei</taxon>
        <taxon>Fervidicoccales</taxon>
        <taxon>Fervidicoccaceae</taxon>
        <taxon>Fervidicoccus</taxon>
    </lineage>
</organism>